<organism evidence="2 3">
    <name type="scientific">Arachis hypogaea</name>
    <name type="common">Peanut</name>
    <dbReference type="NCBI Taxonomy" id="3818"/>
    <lineage>
        <taxon>Eukaryota</taxon>
        <taxon>Viridiplantae</taxon>
        <taxon>Streptophyta</taxon>
        <taxon>Embryophyta</taxon>
        <taxon>Tracheophyta</taxon>
        <taxon>Spermatophyta</taxon>
        <taxon>Magnoliopsida</taxon>
        <taxon>eudicotyledons</taxon>
        <taxon>Gunneridae</taxon>
        <taxon>Pentapetalae</taxon>
        <taxon>rosids</taxon>
        <taxon>fabids</taxon>
        <taxon>Fabales</taxon>
        <taxon>Fabaceae</taxon>
        <taxon>Papilionoideae</taxon>
        <taxon>50 kb inversion clade</taxon>
        <taxon>dalbergioids sensu lato</taxon>
        <taxon>Dalbergieae</taxon>
        <taxon>Pterocarpus clade</taxon>
        <taxon>Arachis</taxon>
    </lineage>
</organism>
<evidence type="ECO:0000256" key="1">
    <source>
        <dbReference type="SAM" id="MobiDB-lite"/>
    </source>
</evidence>
<feature type="region of interest" description="Disordered" evidence="1">
    <location>
        <begin position="1"/>
        <end position="26"/>
    </location>
</feature>
<dbReference type="Proteomes" id="UP000289738">
    <property type="component" value="Chromosome A03"/>
</dbReference>
<proteinExistence type="predicted"/>
<feature type="compositionally biased region" description="Basic and acidic residues" evidence="1">
    <location>
        <begin position="198"/>
        <end position="211"/>
    </location>
</feature>
<keyword evidence="3" id="KW-1185">Reference proteome</keyword>
<evidence type="ECO:0000313" key="2">
    <source>
        <dbReference type="EMBL" id="RYR67434.1"/>
    </source>
</evidence>
<dbReference type="AlphaFoldDB" id="A0A445DW76"/>
<accession>A0A445DW76</accession>
<name>A0A445DW76_ARAHY</name>
<feature type="region of interest" description="Disordered" evidence="1">
    <location>
        <begin position="181"/>
        <end position="211"/>
    </location>
</feature>
<reference evidence="2 3" key="1">
    <citation type="submission" date="2019-01" db="EMBL/GenBank/DDBJ databases">
        <title>Sequencing of cultivated peanut Arachis hypogaea provides insights into genome evolution and oil improvement.</title>
        <authorList>
            <person name="Chen X."/>
        </authorList>
    </citation>
    <scope>NUCLEOTIDE SEQUENCE [LARGE SCALE GENOMIC DNA]</scope>
    <source>
        <strain evidence="3">cv. Fuhuasheng</strain>
        <tissue evidence="2">Leaves</tissue>
    </source>
</reference>
<dbReference type="EMBL" id="SDMP01000003">
    <property type="protein sequence ID" value="RYR67434.1"/>
    <property type="molecule type" value="Genomic_DNA"/>
</dbReference>
<gene>
    <name evidence="2" type="ORF">Ahy_A03g013785</name>
</gene>
<comment type="caution">
    <text evidence="2">The sequence shown here is derived from an EMBL/GenBank/DDBJ whole genome shotgun (WGS) entry which is preliminary data.</text>
</comment>
<sequence>MMIGRGVADQPSGRGRSCSRERVSAEDVRERRDHLTSWLCPKIKKVLYIHWETDKGFRHRRLTNRANMTSVRSSKYIGGSATFMKTKARLSKSLDRNAILAKTFKYTHTLKENKERFADQRSVDHYQPPHLPIETILCLFHNRVVDSEEGIDLILQGAVGAASVDGEADGSVLGSNVCRGSGAAGGTRISPPSLPPQQDHKNNDNDDYHDF</sequence>
<protein>
    <submittedName>
        <fullName evidence="2">Uncharacterized protein</fullName>
    </submittedName>
</protein>
<evidence type="ECO:0000313" key="3">
    <source>
        <dbReference type="Proteomes" id="UP000289738"/>
    </source>
</evidence>